<dbReference type="AlphaFoldDB" id="A0A2S1SUZ4"/>
<keyword evidence="3" id="KW-1185">Reference proteome</keyword>
<proteinExistence type="predicted"/>
<gene>
    <name evidence="2" type="ORF">DDW44_16005</name>
</gene>
<protein>
    <recommendedName>
        <fullName evidence="4">MACPF domain-containing protein</fullName>
    </recommendedName>
</protein>
<evidence type="ECO:0000256" key="1">
    <source>
        <dbReference type="SAM" id="MobiDB-lite"/>
    </source>
</evidence>
<dbReference type="Proteomes" id="UP000244900">
    <property type="component" value="Chromosome"/>
</dbReference>
<feature type="region of interest" description="Disordered" evidence="1">
    <location>
        <begin position="439"/>
        <end position="462"/>
    </location>
</feature>
<reference evidence="2 3" key="1">
    <citation type="submission" date="2018-05" db="EMBL/GenBank/DDBJ databases">
        <title>Complete genome sequence of sponge-derived Streptomyces sp. HNM0039.</title>
        <authorList>
            <person name="Huang X."/>
            <person name="Zhou S."/>
        </authorList>
    </citation>
    <scope>NUCLEOTIDE SEQUENCE [LARGE SCALE GENOMIC DNA]</scope>
    <source>
        <strain evidence="2 3">HNM0039</strain>
    </source>
</reference>
<evidence type="ECO:0008006" key="4">
    <source>
        <dbReference type="Google" id="ProtNLM"/>
    </source>
</evidence>
<accession>A0A2S1SUZ4</accession>
<evidence type="ECO:0000313" key="3">
    <source>
        <dbReference type="Proteomes" id="UP000244900"/>
    </source>
</evidence>
<dbReference type="EMBL" id="CP029188">
    <property type="protein sequence ID" value="AWI30107.1"/>
    <property type="molecule type" value="Genomic_DNA"/>
</dbReference>
<organism evidence="2 3">
    <name type="scientific">Streptomyces tirandamycinicus</name>
    <dbReference type="NCBI Taxonomy" id="2174846"/>
    <lineage>
        <taxon>Bacteria</taxon>
        <taxon>Bacillati</taxon>
        <taxon>Actinomycetota</taxon>
        <taxon>Actinomycetes</taxon>
        <taxon>Kitasatosporales</taxon>
        <taxon>Streptomycetaceae</taxon>
        <taxon>Streptomyces</taxon>
    </lineage>
</organism>
<evidence type="ECO:0000313" key="2">
    <source>
        <dbReference type="EMBL" id="AWI30107.1"/>
    </source>
</evidence>
<dbReference type="KEGG" id="stir:DDW44_16005"/>
<name>A0A2S1SUZ4_9ACTN</name>
<sequence length="473" mass="50978">MVMKQETVPMRDGYDIGIGVSMASGSPMALGATGTVTPPQVGGGESGSFTFRRIETTQDLESELGVGADVSAGIGLFSGSASLDFSKRCRVQSSSLTVMVSNSRTFAFEQMDSPVLSEAAAKLVERGKPLEEQFGEYFVRGIGTGGRFFGVVRIDTKSVQSKMSLNAALEGSYGVTVSAEVRIRISEAMRNAEARAEAFILHDGGTFTTQPRSGDPVELVNQLYKAMDEWTASVRAEPRSYTVTLAPYVIALGPTPPNIADIEKQRRVLIRCAKLRSQSIDMLNLVDYILDIRHTDEFEFVPDGPDLQALRAALAGDLDVIEEAASFAIENLKEARDPEVFMRDIHGKADFRLTGLPANMPKQKEILPPVTPPPAAPNTMPNLVGQMAEPVIDLLACINLEGVDHCLNFLGPRLDALGLDRRELGNFFFTVLRSGVTPDVRGDASRPGSRITSQSPAPGTPVEPLTVMTLVVA</sequence>